<evidence type="ECO:0000313" key="2">
    <source>
        <dbReference type="EMBL" id="MEM0516751.1"/>
    </source>
</evidence>
<accession>A0AB35YMF7</accession>
<reference evidence="2 5" key="1">
    <citation type="submission" date="2024-01" db="EMBL/GenBank/DDBJ databases">
        <title>Aequorivita flavus sp. nov., isolated from deep-sea sediment.</title>
        <authorList>
            <person name="Chen X."/>
        </authorList>
    </citation>
    <scope>NUCLEOTIDE SEQUENCE</scope>
    <source>
        <strain evidence="2">MCCC 1A16923</strain>
        <strain evidence="3 5">MCCC 1A16935</strain>
    </source>
</reference>
<keyword evidence="1" id="KW-0732">Signal</keyword>
<dbReference type="Proteomes" id="UP001388259">
    <property type="component" value="Unassembled WGS sequence"/>
</dbReference>
<evidence type="ECO:0000313" key="5">
    <source>
        <dbReference type="Proteomes" id="UP001390963"/>
    </source>
</evidence>
<dbReference type="EMBL" id="JBANCF010000004">
    <property type="protein sequence ID" value="MEM0573275.1"/>
    <property type="molecule type" value="Genomic_DNA"/>
</dbReference>
<protein>
    <submittedName>
        <fullName evidence="2">Type IX secretion system protein PorQ</fullName>
    </submittedName>
</protein>
<proteinExistence type="predicted"/>
<dbReference type="AlphaFoldDB" id="A0AB35YMF7"/>
<comment type="caution">
    <text evidence="2">The sequence shown here is derived from an EMBL/GenBank/DDBJ whole genome shotgun (WGS) entry which is preliminary data.</text>
</comment>
<sequence length="339" mass="38258">MSQRIFLIFSLITSQLLMAQVGGRATYQFLNLVNSPRMAALGGKVVTNYDYDPTQALFNPASINWAMDNQLSLNYTNYIGDVNYGTAAYAYLWDRRTQVLHAGVTYVNYGKFDGYDETGNPTSSFSGGEVALSMGHARNIAFTNFHIGVNLKLISSTLENYSSLGGALDIGIMYVYEDWDLHITGVARNLGTQFTPYHETYEPLPFELIFGISQTLQNVPIRWHFTMENMQIWNVAFSNPSREETDLEGNVKKENINFIDNTFRHAIVGIELFPESGFNIRLGYNFRRGEELRIAEKRAFAGLSAGFAIKLNKMRLSYSYSKYSTAATSSFFGLNIDFQ</sequence>
<name>A0AB35YMF7_9FLAO</name>
<dbReference type="NCBIfam" id="NF033709">
    <property type="entry name" value="PorV_fam"/>
    <property type="match status" value="1"/>
</dbReference>
<evidence type="ECO:0000313" key="3">
    <source>
        <dbReference type="EMBL" id="MEM0573275.1"/>
    </source>
</evidence>
<evidence type="ECO:0000313" key="4">
    <source>
        <dbReference type="Proteomes" id="UP001388259"/>
    </source>
</evidence>
<dbReference type="RefSeq" id="WP_279448044.1">
    <property type="nucleotide sequence ID" value="NZ_JAZBJM010000001.1"/>
</dbReference>
<feature type="chain" id="PRO_5044349423" evidence="1">
    <location>
        <begin position="20"/>
        <end position="339"/>
    </location>
</feature>
<keyword evidence="5" id="KW-1185">Reference proteome</keyword>
<dbReference type="EMBL" id="JAZBJM010000001">
    <property type="protein sequence ID" value="MEM0516751.1"/>
    <property type="molecule type" value="Genomic_DNA"/>
</dbReference>
<evidence type="ECO:0000256" key="1">
    <source>
        <dbReference type="SAM" id="SignalP"/>
    </source>
</evidence>
<feature type="signal peptide" evidence="1">
    <location>
        <begin position="1"/>
        <end position="19"/>
    </location>
</feature>
<dbReference type="NCBIfam" id="NF033711">
    <property type="entry name" value="T9SS_PorQ"/>
    <property type="match status" value="1"/>
</dbReference>
<gene>
    <name evidence="2" type="primary">porQ</name>
    <name evidence="3" type="ORF">VZD24_07100</name>
    <name evidence="2" type="ORF">VZD85_00180</name>
</gene>
<organism evidence="2 4">
    <name type="scientific">Aequorivita flava</name>
    <dbReference type="NCBI Taxonomy" id="3114371"/>
    <lineage>
        <taxon>Bacteria</taxon>
        <taxon>Pseudomonadati</taxon>
        <taxon>Bacteroidota</taxon>
        <taxon>Flavobacteriia</taxon>
        <taxon>Flavobacteriales</taxon>
        <taxon>Flavobacteriaceae</taxon>
        <taxon>Aequorivita</taxon>
    </lineage>
</organism>
<dbReference type="Proteomes" id="UP001390963">
    <property type="component" value="Unassembled WGS sequence"/>
</dbReference>